<dbReference type="PROSITE" id="PS51197">
    <property type="entry name" value="HTH_RRF2_2"/>
    <property type="match status" value="1"/>
</dbReference>
<comment type="caution">
    <text evidence="1">The sequence shown here is derived from an EMBL/GenBank/DDBJ whole genome shotgun (WGS) entry which is preliminary data.</text>
</comment>
<dbReference type="SUPFAM" id="SSF46785">
    <property type="entry name" value="Winged helix' DNA-binding domain"/>
    <property type="match status" value="1"/>
</dbReference>
<dbReference type="PANTHER" id="PTHR33221:SF15">
    <property type="entry name" value="HTH-TYPE TRANSCRIPTIONAL REGULATOR YWGB-RELATED"/>
    <property type="match status" value="1"/>
</dbReference>
<sequence>MSALRARSIGPARFNTAVHALAGLAHNGGTVSSSIIAAQVQSHATFLRRILATLASHGIVDTREGRDGGYSLRIPADTLTLADIYQAIRAEEHSGRETETVKTSCAPLSEALSNLMHDAEGEAIEYLRRYTLADLLYDASNRKKQEANQQVQMVE</sequence>
<organism evidence="1 2">
    <name type="scientific">Paenibacillus wenxiniae</name>
    <dbReference type="NCBI Taxonomy" id="1636843"/>
    <lineage>
        <taxon>Bacteria</taxon>
        <taxon>Bacillati</taxon>
        <taxon>Bacillota</taxon>
        <taxon>Bacilli</taxon>
        <taxon>Bacillales</taxon>
        <taxon>Paenibacillaceae</taxon>
        <taxon>Paenibacillus</taxon>
    </lineage>
</organism>
<dbReference type="InterPro" id="IPR030489">
    <property type="entry name" value="TR_Rrf2-type_CS"/>
</dbReference>
<dbReference type="InterPro" id="IPR036388">
    <property type="entry name" value="WH-like_DNA-bd_sf"/>
</dbReference>
<evidence type="ECO:0000313" key="2">
    <source>
        <dbReference type="Proteomes" id="UP001597233"/>
    </source>
</evidence>
<dbReference type="PANTHER" id="PTHR33221">
    <property type="entry name" value="WINGED HELIX-TURN-HELIX TRANSCRIPTIONAL REGULATOR, RRF2 FAMILY"/>
    <property type="match status" value="1"/>
</dbReference>
<accession>A0ABW4RDC8</accession>
<gene>
    <name evidence="1" type="ORF">ACFSC9_01620</name>
</gene>
<proteinExistence type="predicted"/>
<dbReference type="EMBL" id="JBHUEH010000006">
    <property type="protein sequence ID" value="MFD1884221.1"/>
    <property type="molecule type" value="Genomic_DNA"/>
</dbReference>
<dbReference type="Proteomes" id="UP001597233">
    <property type="component" value="Unassembled WGS sequence"/>
</dbReference>
<keyword evidence="2" id="KW-1185">Reference proteome</keyword>
<dbReference type="InterPro" id="IPR000944">
    <property type="entry name" value="Tscrpt_reg_Rrf2"/>
</dbReference>
<dbReference type="Pfam" id="PF02082">
    <property type="entry name" value="Rrf2"/>
    <property type="match status" value="1"/>
</dbReference>
<dbReference type="PROSITE" id="PS01332">
    <property type="entry name" value="HTH_RRF2_1"/>
    <property type="match status" value="1"/>
</dbReference>
<reference evidence="2" key="1">
    <citation type="journal article" date="2019" name="Int. J. Syst. Evol. Microbiol.">
        <title>The Global Catalogue of Microorganisms (GCM) 10K type strain sequencing project: providing services to taxonomists for standard genome sequencing and annotation.</title>
        <authorList>
            <consortium name="The Broad Institute Genomics Platform"/>
            <consortium name="The Broad Institute Genome Sequencing Center for Infectious Disease"/>
            <person name="Wu L."/>
            <person name="Ma J."/>
        </authorList>
    </citation>
    <scope>NUCLEOTIDE SEQUENCE [LARGE SCALE GENOMIC DNA]</scope>
    <source>
        <strain evidence="2">CCUG 54950</strain>
    </source>
</reference>
<evidence type="ECO:0000313" key="1">
    <source>
        <dbReference type="EMBL" id="MFD1884221.1"/>
    </source>
</evidence>
<name>A0ABW4RDC8_9BACL</name>
<protein>
    <submittedName>
        <fullName evidence="1">RrF2 family transcriptional regulator</fullName>
    </submittedName>
</protein>
<dbReference type="InterPro" id="IPR036390">
    <property type="entry name" value="WH_DNA-bd_sf"/>
</dbReference>
<dbReference type="Gene3D" id="1.10.10.10">
    <property type="entry name" value="Winged helix-like DNA-binding domain superfamily/Winged helix DNA-binding domain"/>
    <property type="match status" value="1"/>
</dbReference>
<dbReference type="RefSeq" id="WP_347326913.1">
    <property type="nucleotide sequence ID" value="NZ_JBCGUH010000017.1"/>
</dbReference>